<gene>
    <name evidence="1" type="ORF">S01H1_04423</name>
</gene>
<organism evidence="1">
    <name type="scientific">marine sediment metagenome</name>
    <dbReference type="NCBI Taxonomy" id="412755"/>
    <lineage>
        <taxon>unclassified sequences</taxon>
        <taxon>metagenomes</taxon>
        <taxon>ecological metagenomes</taxon>
    </lineage>
</organism>
<accession>X0STH4</accession>
<evidence type="ECO:0000313" key="1">
    <source>
        <dbReference type="EMBL" id="GAF84299.1"/>
    </source>
</evidence>
<reference evidence="1" key="1">
    <citation type="journal article" date="2014" name="Front. Microbiol.">
        <title>High frequency of phylogenetically diverse reductive dehalogenase-homologous genes in deep subseafloor sedimentary metagenomes.</title>
        <authorList>
            <person name="Kawai M."/>
            <person name="Futagami T."/>
            <person name="Toyoda A."/>
            <person name="Takaki Y."/>
            <person name="Nishi S."/>
            <person name="Hori S."/>
            <person name="Arai W."/>
            <person name="Tsubouchi T."/>
            <person name="Morono Y."/>
            <person name="Uchiyama I."/>
            <person name="Ito T."/>
            <person name="Fujiyama A."/>
            <person name="Inagaki F."/>
            <person name="Takami H."/>
        </authorList>
    </citation>
    <scope>NUCLEOTIDE SEQUENCE</scope>
    <source>
        <strain evidence="1">Expedition CK06-06</strain>
    </source>
</reference>
<comment type="caution">
    <text evidence="1">The sequence shown here is derived from an EMBL/GenBank/DDBJ whole genome shotgun (WGS) entry which is preliminary data.</text>
</comment>
<dbReference type="AlphaFoldDB" id="X0STH4"/>
<sequence>MALFQSTVSHRDRKAYAKTLLLNNKNASLIQAYSTVSEFYYQEGLRKSVLYRTALTKDQLTALIDTAVEWNDFVELPILGKSNVKREQLNDEDLFASTTTINVNMDFLVKGWDIGSTSTSYLFFRFGEKTILYKVDDTIANIEGASSTSTSIA</sequence>
<dbReference type="EMBL" id="BARS01002334">
    <property type="protein sequence ID" value="GAF84299.1"/>
    <property type="molecule type" value="Genomic_DNA"/>
</dbReference>
<name>X0STH4_9ZZZZ</name>
<protein>
    <submittedName>
        <fullName evidence="1">Uncharacterized protein</fullName>
    </submittedName>
</protein>
<proteinExistence type="predicted"/>